<dbReference type="GO" id="GO:0006302">
    <property type="term" value="P:double-strand break repair"/>
    <property type="evidence" value="ECO:0007669"/>
    <property type="project" value="InterPro"/>
</dbReference>
<sequence>MLLSLHVKNFAIIDEVEVYFKDHLNILTGETGAGKSILIDSINVALGGKVTKDIIRKNCEYALVELVFVTNRPEVLRLLEENDLPKEDGQILISRKIMSNGRSICKLNGENVTAQLLKDIATLLLDIHGQHEHQSLLYKHKHLEMIDRFAKEEATVHKEKIQELYHSYQKLKDEYDNAEIDEDKRLRELSFLEYEMKEIEEAKLVMDEDISLQAEYKKLSNANLINENLSGAYKQTSDSSDSAADLISRAVKFLSKISEYDLQLNGFLTQLIDIEGLLNDFNRDVSEYLSDSGDGLDGFIEVENRLNLINHLKSKY</sequence>
<evidence type="ECO:0000313" key="11">
    <source>
        <dbReference type="Proteomes" id="UP000262969"/>
    </source>
</evidence>
<organism evidence="10 11">
    <name type="scientific">Lachnoclostridium phytofermentans</name>
    <dbReference type="NCBI Taxonomy" id="66219"/>
    <lineage>
        <taxon>Bacteria</taxon>
        <taxon>Bacillati</taxon>
        <taxon>Bacillota</taxon>
        <taxon>Clostridia</taxon>
        <taxon>Lachnospirales</taxon>
        <taxon>Lachnospiraceae</taxon>
    </lineage>
</organism>
<evidence type="ECO:0000313" key="10">
    <source>
        <dbReference type="EMBL" id="HCL04018.1"/>
    </source>
</evidence>
<evidence type="ECO:0000256" key="4">
    <source>
        <dbReference type="ARBA" id="ARBA00022763"/>
    </source>
</evidence>
<dbReference type="GO" id="GO:0005524">
    <property type="term" value="F:ATP binding"/>
    <property type="evidence" value="ECO:0007669"/>
    <property type="project" value="UniProtKB-KW"/>
</dbReference>
<protein>
    <recommendedName>
        <fullName evidence="2">DNA repair protein RecN</fullName>
    </recommendedName>
    <alternativeName>
        <fullName evidence="7">Recombination protein N</fullName>
    </alternativeName>
</protein>
<dbReference type="AlphaFoldDB" id="A0A3D2XCF2"/>
<dbReference type="InterPro" id="IPR004604">
    <property type="entry name" value="DNA_recomb/repair_RecN"/>
</dbReference>
<evidence type="ECO:0000256" key="5">
    <source>
        <dbReference type="ARBA" id="ARBA00022840"/>
    </source>
</evidence>
<evidence type="ECO:0000256" key="1">
    <source>
        <dbReference type="ARBA" id="ARBA00009441"/>
    </source>
</evidence>
<reference evidence="10 11" key="1">
    <citation type="journal article" date="2018" name="Nat. Biotechnol.">
        <title>A standardized bacterial taxonomy based on genome phylogeny substantially revises the tree of life.</title>
        <authorList>
            <person name="Parks D.H."/>
            <person name="Chuvochina M."/>
            <person name="Waite D.W."/>
            <person name="Rinke C."/>
            <person name="Skarshewski A."/>
            <person name="Chaumeil P.A."/>
            <person name="Hugenholtz P."/>
        </authorList>
    </citation>
    <scope>NUCLEOTIDE SEQUENCE [LARGE SCALE GENOMIC DNA]</scope>
    <source>
        <strain evidence="10">UBA11728</strain>
    </source>
</reference>
<dbReference type="CDD" id="cd03241">
    <property type="entry name" value="ABC_RecN"/>
    <property type="match status" value="1"/>
</dbReference>
<evidence type="ECO:0000256" key="2">
    <source>
        <dbReference type="ARBA" id="ARBA00021315"/>
    </source>
</evidence>
<keyword evidence="5" id="KW-0067">ATP-binding</keyword>
<dbReference type="Pfam" id="PF13476">
    <property type="entry name" value="AAA_23"/>
    <property type="match status" value="1"/>
</dbReference>
<keyword evidence="4" id="KW-0227">DNA damage</keyword>
<dbReference type="GO" id="GO:0009432">
    <property type="term" value="P:SOS response"/>
    <property type="evidence" value="ECO:0007669"/>
    <property type="project" value="TreeGrafter"/>
</dbReference>
<dbReference type="GO" id="GO:0016887">
    <property type="term" value="F:ATP hydrolysis activity"/>
    <property type="evidence" value="ECO:0007669"/>
    <property type="project" value="InterPro"/>
</dbReference>
<dbReference type="GO" id="GO:0006310">
    <property type="term" value="P:DNA recombination"/>
    <property type="evidence" value="ECO:0007669"/>
    <property type="project" value="InterPro"/>
</dbReference>
<dbReference type="InterPro" id="IPR027417">
    <property type="entry name" value="P-loop_NTPase"/>
</dbReference>
<comment type="caution">
    <text evidence="10">The sequence shown here is derived from an EMBL/GenBank/DDBJ whole genome shotgun (WGS) entry which is preliminary data.</text>
</comment>
<dbReference type="InterPro" id="IPR038729">
    <property type="entry name" value="Rad50/SbcC_AAA"/>
</dbReference>
<evidence type="ECO:0000259" key="9">
    <source>
        <dbReference type="Pfam" id="PF13476"/>
    </source>
</evidence>
<evidence type="ECO:0000256" key="6">
    <source>
        <dbReference type="ARBA" id="ARBA00023204"/>
    </source>
</evidence>
<feature type="coiled-coil region" evidence="8">
    <location>
        <begin position="161"/>
        <end position="188"/>
    </location>
</feature>
<dbReference type="EMBL" id="DPVV01000546">
    <property type="protein sequence ID" value="HCL04018.1"/>
    <property type="molecule type" value="Genomic_DNA"/>
</dbReference>
<dbReference type="PANTHER" id="PTHR11059">
    <property type="entry name" value="DNA REPAIR PROTEIN RECN"/>
    <property type="match status" value="1"/>
</dbReference>
<dbReference type="PANTHER" id="PTHR11059:SF0">
    <property type="entry name" value="DNA REPAIR PROTEIN RECN"/>
    <property type="match status" value="1"/>
</dbReference>
<gene>
    <name evidence="10" type="ORF">DHW61_16690</name>
</gene>
<evidence type="ECO:0000256" key="8">
    <source>
        <dbReference type="SAM" id="Coils"/>
    </source>
</evidence>
<keyword evidence="8" id="KW-0175">Coiled coil</keyword>
<dbReference type="GO" id="GO:0043590">
    <property type="term" value="C:bacterial nucleoid"/>
    <property type="evidence" value="ECO:0007669"/>
    <property type="project" value="TreeGrafter"/>
</dbReference>
<evidence type="ECO:0000256" key="3">
    <source>
        <dbReference type="ARBA" id="ARBA00022741"/>
    </source>
</evidence>
<keyword evidence="3" id="KW-0547">Nucleotide-binding</keyword>
<proteinExistence type="inferred from homology"/>
<dbReference type="SUPFAM" id="SSF52540">
    <property type="entry name" value="P-loop containing nucleoside triphosphate hydrolases"/>
    <property type="match status" value="1"/>
</dbReference>
<comment type="similarity">
    <text evidence="1">Belongs to the RecN family.</text>
</comment>
<feature type="domain" description="Rad50/SbcC-type AAA" evidence="9">
    <location>
        <begin position="4"/>
        <end position="201"/>
    </location>
</feature>
<dbReference type="Proteomes" id="UP000262969">
    <property type="component" value="Unassembled WGS sequence"/>
</dbReference>
<evidence type="ECO:0000256" key="7">
    <source>
        <dbReference type="ARBA" id="ARBA00033408"/>
    </source>
</evidence>
<keyword evidence="6" id="KW-0234">DNA repair</keyword>
<dbReference type="Gene3D" id="3.40.50.300">
    <property type="entry name" value="P-loop containing nucleotide triphosphate hydrolases"/>
    <property type="match status" value="1"/>
</dbReference>
<feature type="non-terminal residue" evidence="10">
    <location>
        <position position="316"/>
    </location>
</feature>
<name>A0A3D2XCF2_9FIRM</name>
<dbReference type="FunFam" id="3.40.50.300:FF:000319">
    <property type="entry name" value="DNA repair protein RecN"/>
    <property type="match status" value="1"/>
</dbReference>
<accession>A0A3D2XCF2</accession>